<dbReference type="EMBL" id="JAPNTZ010000006">
    <property type="protein sequence ID" value="MCY1140063.1"/>
    <property type="molecule type" value="Genomic_DNA"/>
</dbReference>
<dbReference type="InterPro" id="IPR029068">
    <property type="entry name" value="Glyas_Bleomycin-R_OHBP_Dase"/>
</dbReference>
<dbReference type="SUPFAM" id="SSF54593">
    <property type="entry name" value="Glyoxalase/Bleomycin resistance protein/Dihydroxybiphenyl dioxygenase"/>
    <property type="match status" value="1"/>
</dbReference>
<proteinExistence type="predicted"/>
<dbReference type="RefSeq" id="WP_267564209.1">
    <property type="nucleotide sequence ID" value="NZ_JAPNTZ010000006.1"/>
</dbReference>
<evidence type="ECO:0000313" key="3">
    <source>
        <dbReference type="Proteomes" id="UP001151002"/>
    </source>
</evidence>
<evidence type="ECO:0000313" key="2">
    <source>
        <dbReference type="EMBL" id="MCY1140063.1"/>
    </source>
</evidence>
<sequence>MALQLGMIGLDVRDLRRSIEFYRLLGLDIPEPHPEFPAALHRMESGVTLVLAEGFAAKNDPDWVRPERGYQQFLEFFVGDDASVDEQWRTLTEAGYHGRMAPAKTTGPYAAMIDDPDGNVILISSDAAADPTATKPGLGAGSEVTAG</sequence>
<name>A0ABT4B0P2_9ACTN</name>
<dbReference type="Pfam" id="PF00903">
    <property type="entry name" value="Glyoxalase"/>
    <property type="match status" value="1"/>
</dbReference>
<dbReference type="Gene3D" id="3.10.180.10">
    <property type="entry name" value="2,3-Dihydroxybiphenyl 1,2-Dioxygenase, domain 1"/>
    <property type="match status" value="1"/>
</dbReference>
<protein>
    <recommendedName>
        <fullName evidence="1">Glyoxalase/fosfomycin resistance/dioxygenase domain-containing protein</fullName>
    </recommendedName>
</protein>
<dbReference type="InterPro" id="IPR004360">
    <property type="entry name" value="Glyas_Fos-R_dOase_dom"/>
</dbReference>
<comment type="caution">
    <text evidence="2">The sequence shown here is derived from an EMBL/GenBank/DDBJ whole genome shotgun (WGS) entry which is preliminary data.</text>
</comment>
<dbReference type="Proteomes" id="UP001151002">
    <property type="component" value="Unassembled WGS sequence"/>
</dbReference>
<gene>
    <name evidence="2" type="ORF">OWR29_18820</name>
</gene>
<evidence type="ECO:0000259" key="1">
    <source>
        <dbReference type="Pfam" id="PF00903"/>
    </source>
</evidence>
<reference evidence="2" key="1">
    <citation type="submission" date="2022-11" db="EMBL/GenBank/DDBJ databases">
        <authorList>
            <person name="Somphong A."/>
            <person name="Phongsopitanun W."/>
        </authorList>
    </citation>
    <scope>NUCLEOTIDE SEQUENCE</scope>
    <source>
        <strain evidence="2">Pm04-4</strain>
    </source>
</reference>
<organism evidence="2 3">
    <name type="scientific">Paractinoplanes pyxinae</name>
    <dbReference type="NCBI Taxonomy" id="2997416"/>
    <lineage>
        <taxon>Bacteria</taxon>
        <taxon>Bacillati</taxon>
        <taxon>Actinomycetota</taxon>
        <taxon>Actinomycetes</taxon>
        <taxon>Micromonosporales</taxon>
        <taxon>Micromonosporaceae</taxon>
        <taxon>Paractinoplanes</taxon>
    </lineage>
</organism>
<feature type="domain" description="Glyoxalase/fosfomycin resistance/dioxygenase" evidence="1">
    <location>
        <begin position="5"/>
        <end position="121"/>
    </location>
</feature>
<dbReference type="PANTHER" id="PTHR36503:SF3">
    <property type="entry name" value="BLR0126 PROTEIN"/>
    <property type="match status" value="1"/>
</dbReference>
<accession>A0ABT4B0P2</accession>
<keyword evidence="3" id="KW-1185">Reference proteome</keyword>
<dbReference type="PANTHER" id="PTHR36503">
    <property type="entry name" value="BLR2520 PROTEIN"/>
    <property type="match status" value="1"/>
</dbReference>